<dbReference type="CDD" id="cd03216">
    <property type="entry name" value="ABC_Carb_Monos_I"/>
    <property type="match status" value="1"/>
</dbReference>
<reference evidence="9 11" key="1">
    <citation type="submission" date="2015-03" db="EMBL/GenBank/DDBJ databases">
        <authorList>
            <person name="Lepp D."/>
            <person name="Hassan Y.I."/>
            <person name="Li X.-Z."/>
            <person name="Zhou T."/>
        </authorList>
    </citation>
    <scope>NUCLEOTIDE SEQUENCE [LARGE SCALE GENOMIC DNA]</scope>
    <source>
        <strain evidence="9 11">Cr7-05</strain>
    </source>
</reference>
<accession>A0A0F5PYD7</accession>
<evidence type="ECO:0000313" key="9">
    <source>
        <dbReference type="EMBL" id="KKC33421.1"/>
    </source>
</evidence>
<dbReference type="EMBL" id="LAPV01000092">
    <property type="protein sequence ID" value="KKC33421.1"/>
    <property type="molecule type" value="Genomic_DNA"/>
</dbReference>
<dbReference type="GO" id="GO:0005524">
    <property type="term" value="F:ATP binding"/>
    <property type="evidence" value="ECO:0007669"/>
    <property type="project" value="UniProtKB-KW"/>
</dbReference>
<evidence type="ECO:0000256" key="4">
    <source>
        <dbReference type="ARBA" id="ARBA00022741"/>
    </source>
</evidence>
<dbReference type="SMART" id="SM00382">
    <property type="entry name" value="AAA"/>
    <property type="match status" value="1"/>
</dbReference>
<evidence type="ECO:0000256" key="6">
    <source>
        <dbReference type="ARBA" id="ARBA00022967"/>
    </source>
</evidence>
<dbReference type="AlphaFoldDB" id="A0A0F5PYD7"/>
<reference evidence="10 12" key="2">
    <citation type="submission" date="2016-10" db="EMBL/GenBank/DDBJ databases">
        <authorList>
            <person name="de Groot N.N."/>
        </authorList>
    </citation>
    <scope>NUCLEOTIDE SEQUENCE [LARGE SCALE GENOMIC DNA]</scope>
    <source>
        <strain evidence="10 12">CGMCC 1.10210</strain>
    </source>
</reference>
<dbReference type="EMBL" id="FOMB01000001">
    <property type="protein sequence ID" value="SFB91224.1"/>
    <property type="molecule type" value="Genomic_DNA"/>
</dbReference>
<evidence type="ECO:0000256" key="1">
    <source>
        <dbReference type="ARBA" id="ARBA00022448"/>
    </source>
</evidence>
<name>A0A0F5PYD7_9HYPH</name>
<evidence type="ECO:0000256" key="5">
    <source>
        <dbReference type="ARBA" id="ARBA00022840"/>
    </source>
</evidence>
<gene>
    <name evidence="10" type="ORF">SAMN04488059_10113</name>
    <name evidence="9" type="ORF">WH91_08380</name>
</gene>
<sequence>MTTPVRAPAAKVIGVDKRFGGAHALRGVSMTFEAGDVHAIAGENGAGKSTLMKVLSGVIGEYDGFLEIDGAPVRFASIRDAERHGVFLVPQELNIVPELRVGEYLYLNREPRRFGLVDVKKLWADTAHWISVFKLNTSPVARMGELSTHEQQLISIARAMTQGVKVLILDEPTASLTERETELLFDRIAELNQHGVTTLYISHRLHEFQRIANVVTVMRDGSVVDHFRVAETGGDTPRRVIKAMVGRDLSEMYPKSSASVGEPLLELIKWSAAHSIPGRPPAVRGVDLTVKAGEVVGLFGLLGSGAFTVARSVFGAHDAQVDGTMRIKGKPVRVRTPRDAIGHGVAYLPAERKRDGLIVGHSIEANMALAALTKFSRGGFINRRSELQSIRRYTTNLRVKCTSAEQPIRELSGGNQQKVVAAKWLLTEPEIFVLEEPTRGVDVNARVEFYELINSLSQSGKAILLVSTDLPEVLGMADRVLVMWEGQIVHEWKRGEATEEQVMLYAAGEHGESEVAA</sequence>
<keyword evidence="4" id="KW-0547">Nucleotide-binding</keyword>
<keyword evidence="5 10" id="KW-0067">ATP-binding</keyword>
<dbReference type="Proteomes" id="UP000182258">
    <property type="component" value="Unassembled WGS sequence"/>
</dbReference>
<feature type="domain" description="ABC transporter" evidence="8">
    <location>
        <begin position="268"/>
        <end position="510"/>
    </location>
</feature>
<dbReference type="GO" id="GO:0016887">
    <property type="term" value="F:ATP hydrolysis activity"/>
    <property type="evidence" value="ECO:0007669"/>
    <property type="project" value="InterPro"/>
</dbReference>
<evidence type="ECO:0000313" key="10">
    <source>
        <dbReference type="EMBL" id="SFB91224.1"/>
    </source>
</evidence>
<dbReference type="InterPro" id="IPR027417">
    <property type="entry name" value="P-loop_NTPase"/>
</dbReference>
<keyword evidence="2" id="KW-1003">Cell membrane</keyword>
<dbReference type="PANTHER" id="PTHR43790:SF3">
    <property type="entry name" value="D-ALLOSE IMPORT ATP-BINDING PROTEIN ALSA-RELATED"/>
    <property type="match status" value="1"/>
</dbReference>
<protein>
    <submittedName>
        <fullName evidence="10">D-xylose transport system ATP-binding protein</fullName>
    </submittedName>
</protein>
<evidence type="ECO:0000256" key="3">
    <source>
        <dbReference type="ARBA" id="ARBA00022597"/>
    </source>
</evidence>
<dbReference type="Gene3D" id="3.40.50.300">
    <property type="entry name" value="P-loop containing nucleotide triphosphate hydrolases"/>
    <property type="match status" value="2"/>
</dbReference>
<dbReference type="Proteomes" id="UP000033519">
    <property type="component" value="Unassembled WGS sequence"/>
</dbReference>
<feature type="domain" description="ABC transporter" evidence="8">
    <location>
        <begin position="10"/>
        <end position="245"/>
    </location>
</feature>
<dbReference type="PROSITE" id="PS50893">
    <property type="entry name" value="ABC_TRANSPORTER_2"/>
    <property type="match status" value="2"/>
</dbReference>
<evidence type="ECO:0000313" key="11">
    <source>
        <dbReference type="Proteomes" id="UP000033519"/>
    </source>
</evidence>
<evidence type="ECO:0000256" key="2">
    <source>
        <dbReference type="ARBA" id="ARBA00022475"/>
    </source>
</evidence>
<evidence type="ECO:0000313" key="12">
    <source>
        <dbReference type="Proteomes" id="UP000182258"/>
    </source>
</evidence>
<keyword evidence="7" id="KW-0472">Membrane</keyword>
<organism evidence="10 12">
    <name type="scientific">Devosia psychrophila</name>
    <dbReference type="NCBI Taxonomy" id="728005"/>
    <lineage>
        <taxon>Bacteria</taxon>
        <taxon>Pseudomonadati</taxon>
        <taxon>Pseudomonadota</taxon>
        <taxon>Alphaproteobacteria</taxon>
        <taxon>Hyphomicrobiales</taxon>
        <taxon>Devosiaceae</taxon>
        <taxon>Devosia</taxon>
    </lineage>
</organism>
<dbReference type="RefSeq" id="WP_046170556.1">
    <property type="nucleotide sequence ID" value="NZ_FOMB01000001.1"/>
</dbReference>
<evidence type="ECO:0000256" key="7">
    <source>
        <dbReference type="ARBA" id="ARBA00023136"/>
    </source>
</evidence>
<proteinExistence type="predicted"/>
<dbReference type="Pfam" id="PF00005">
    <property type="entry name" value="ABC_tran"/>
    <property type="match status" value="2"/>
</dbReference>
<dbReference type="CDD" id="cd03215">
    <property type="entry name" value="ABC_Carb_Monos_II"/>
    <property type="match status" value="1"/>
</dbReference>
<keyword evidence="1" id="KW-0813">Transport</keyword>
<dbReference type="PATRIC" id="fig|728005.3.peg.4392"/>
<dbReference type="InterPro" id="IPR003439">
    <property type="entry name" value="ABC_transporter-like_ATP-bd"/>
</dbReference>
<dbReference type="SUPFAM" id="SSF52540">
    <property type="entry name" value="P-loop containing nucleoside triphosphate hydrolases"/>
    <property type="match status" value="2"/>
</dbReference>
<keyword evidence="6" id="KW-1278">Translocase</keyword>
<dbReference type="PANTHER" id="PTHR43790">
    <property type="entry name" value="CARBOHYDRATE TRANSPORT ATP-BINDING PROTEIN MG119-RELATED"/>
    <property type="match status" value="1"/>
</dbReference>
<dbReference type="InterPro" id="IPR050107">
    <property type="entry name" value="ABC_carbohydrate_import_ATPase"/>
</dbReference>
<dbReference type="STRING" id="728005.SAMN04488059_10113"/>
<keyword evidence="11" id="KW-1185">Reference proteome</keyword>
<keyword evidence="3" id="KW-0762">Sugar transport</keyword>
<evidence type="ECO:0000259" key="8">
    <source>
        <dbReference type="PROSITE" id="PS50893"/>
    </source>
</evidence>
<dbReference type="InterPro" id="IPR003593">
    <property type="entry name" value="AAA+_ATPase"/>
</dbReference>